<dbReference type="InterPro" id="IPR000086">
    <property type="entry name" value="NUDIX_hydrolase_dom"/>
</dbReference>
<reference evidence="2 3" key="1">
    <citation type="submission" date="2020-08" db="EMBL/GenBank/DDBJ databases">
        <title>Sequencing the genomes of 1000 actinobacteria strains.</title>
        <authorList>
            <person name="Klenk H.-P."/>
        </authorList>
    </citation>
    <scope>NUCLEOTIDE SEQUENCE [LARGE SCALE GENOMIC DNA]</scope>
    <source>
        <strain evidence="2 3">DSM 24823</strain>
    </source>
</reference>
<accession>A0A7W9FBQ1</accession>
<gene>
    <name evidence="2" type="ORF">HD600_001892</name>
</gene>
<keyword evidence="3" id="KW-1185">Reference proteome</keyword>
<evidence type="ECO:0000313" key="3">
    <source>
        <dbReference type="Proteomes" id="UP000517712"/>
    </source>
</evidence>
<sequence length="164" mass="18212">MSFLPPELYATLERSVPLACVDFVPVRESRAGSAEVGLILRDSPFGQVWCHLGGRIRHGETIAQAIQRHALDTLSIRVDIPEDPQPAWVYQWFPPEVAPVVDWAFGTDPRKHAIGLSFVTSLMGDPTPRNEALDFEFFSLDALPEPLWPGCEDLLGRMLSSSLS</sequence>
<dbReference type="AlphaFoldDB" id="A0A7W9FBQ1"/>
<organism evidence="2 3">
    <name type="scientific">Microbacterium ginsengiterrae</name>
    <dbReference type="NCBI Taxonomy" id="546115"/>
    <lineage>
        <taxon>Bacteria</taxon>
        <taxon>Bacillati</taxon>
        <taxon>Actinomycetota</taxon>
        <taxon>Actinomycetes</taxon>
        <taxon>Micrococcales</taxon>
        <taxon>Microbacteriaceae</taxon>
        <taxon>Microbacterium</taxon>
    </lineage>
</organism>
<dbReference type="Pfam" id="PF16262">
    <property type="entry name" value="DUF4916"/>
    <property type="match status" value="1"/>
</dbReference>
<dbReference type="Proteomes" id="UP000517712">
    <property type="component" value="Unassembled WGS sequence"/>
</dbReference>
<dbReference type="PROSITE" id="PS51462">
    <property type="entry name" value="NUDIX"/>
    <property type="match status" value="1"/>
</dbReference>
<proteinExistence type="predicted"/>
<comment type="caution">
    <text evidence="2">The sequence shown here is derived from an EMBL/GenBank/DDBJ whole genome shotgun (WGS) entry which is preliminary data.</text>
</comment>
<feature type="domain" description="Nudix hydrolase" evidence="1">
    <location>
        <begin position="13"/>
        <end position="160"/>
    </location>
</feature>
<dbReference type="RefSeq" id="WP_184283256.1">
    <property type="nucleotide sequence ID" value="NZ_BAAAPG010000001.1"/>
</dbReference>
<name>A0A7W9FBQ1_9MICO</name>
<protein>
    <submittedName>
        <fullName evidence="2">ADP-ribose pyrophosphatase YjhB (NUDIX family)</fullName>
    </submittedName>
</protein>
<evidence type="ECO:0000259" key="1">
    <source>
        <dbReference type="PROSITE" id="PS51462"/>
    </source>
</evidence>
<dbReference type="InterPro" id="IPR032582">
    <property type="entry name" value="DUF4916"/>
</dbReference>
<evidence type="ECO:0000313" key="2">
    <source>
        <dbReference type="EMBL" id="MBB5743395.1"/>
    </source>
</evidence>
<dbReference type="Gene3D" id="3.90.79.10">
    <property type="entry name" value="Nucleoside Triphosphate Pyrophosphohydrolase"/>
    <property type="match status" value="1"/>
</dbReference>
<dbReference type="EMBL" id="JACHMU010000001">
    <property type="protein sequence ID" value="MBB5743395.1"/>
    <property type="molecule type" value="Genomic_DNA"/>
</dbReference>
<dbReference type="SUPFAM" id="SSF55811">
    <property type="entry name" value="Nudix"/>
    <property type="match status" value="1"/>
</dbReference>
<dbReference type="InterPro" id="IPR015797">
    <property type="entry name" value="NUDIX_hydrolase-like_dom_sf"/>
</dbReference>